<organism evidence="2 3">
    <name type="scientific">Candidatus Enterococcus ikei</name>
    <dbReference type="NCBI Taxonomy" id="2815326"/>
    <lineage>
        <taxon>Bacteria</taxon>
        <taxon>Bacillati</taxon>
        <taxon>Bacillota</taxon>
        <taxon>Bacilli</taxon>
        <taxon>Lactobacillales</taxon>
        <taxon>Enterococcaceae</taxon>
        <taxon>Enterococcus</taxon>
    </lineage>
</organism>
<dbReference type="EMBL" id="JAFLWD010000003">
    <property type="protein sequence ID" value="MBO0438909.1"/>
    <property type="molecule type" value="Genomic_DNA"/>
</dbReference>
<dbReference type="PANTHER" id="PTHR10438:SF468">
    <property type="entry name" value="THIOREDOXIN-1-RELATED"/>
    <property type="match status" value="1"/>
</dbReference>
<sequence length="104" mass="11986">MIIPTSYEELASFVAEGKSVFFFTADWCGDCRFIKPVMPEIEAAFPDFRFIEVDRDKFMELASEWNIFGIPSFVVTNDGKELGRLVNKDRKTKEEITTFLKSIS</sequence>
<dbReference type="Gene3D" id="3.40.30.10">
    <property type="entry name" value="Glutaredoxin"/>
    <property type="match status" value="1"/>
</dbReference>
<evidence type="ECO:0000259" key="1">
    <source>
        <dbReference type="PROSITE" id="PS51352"/>
    </source>
</evidence>
<feature type="domain" description="Thioredoxin" evidence="1">
    <location>
        <begin position="1"/>
        <end position="104"/>
    </location>
</feature>
<dbReference type="PROSITE" id="PS51352">
    <property type="entry name" value="THIOREDOXIN_2"/>
    <property type="match status" value="1"/>
</dbReference>
<dbReference type="PANTHER" id="PTHR10438">
    <property type="entry name" value="THIOREDOXIN"/>
    <property type="match status" value="1"/>
</dbReference>
<name>A0ABS3GWQ3_9ENTE</name>
<keyword evidence="3" id="KW-1185">Reference proteome</keyword>
<dbReference type="InterPro" id="IPR050620">
    <property type="entry name" value="Thioredoxin_H-type-like"/>
</dbReference>
<dbReference type="Proteomes" id="UP000664632">
    <property type="component" value="Unassembled WGS sequence"/>
</dbReference>
<dbReference type="RefSeq" id="WP_207111023.1">
    <property type="nucleotide sequence ID" value="NZ_JAFLWD010000003.1"/>
</dbReference>
<evidence type="ECO:0000313" key="2">
    <source>
        <dbReference type="EMBL" id="MBO0438909.1"/>
    </source>
</evidence>
<dbReference type="InterPro" id="IPR013766">
    <property type="entry name" value="Thioredoxin_domain"/>
</dbReference>
<reference evidence="2 3" key="1">
    <citation type="submission" date="2021-03" db="EMBL/GenBank/DDBJ databases">
        <title>Enterococcal diversity collection.</title>
        <authorList>
            <person name="Gilmore M.S."/>
            <person name="Schwartzman J."/>
            <person name="Van Tyne D."/>
            <person name="Martin M."/>
            <person name="Earl A.M."/>
            <person name="Manson A.L."/>
            <person name="Straub T."/>
            <person name="Salamzade R."/>
            <person name="Saavedra J."/>
            <person name="Lebreton F."/>
            <person name="Prichula J."/>
            <person name="Schaufler K."/>
            <person name="Gaca A."/>
            <person name="Sgardioli B."/>
            <person name="Wagenaar J."/>
            <person name="Strong T."/>
        </authorList>
    </citation>
    <scope>NUCLEOTIDE SEQUENCE [LARGE SCALE GENOMIC DNA]</scope>
    <source>
        <strain evidence="2 3">DIV0869a</strain>
    </source>
</reference>
<dbReference type="CDD" id="cd02947">
    <property type="entry name" value="TRX_family"/>
    <property type="match status" value="1"/>
</dbReference>
<comment type="caution">
    <text evidence="2">The sequence shown here is derived from an EMBL/GenBank/DDBJ whole genome shotgun (WGS) entry which is preliminary data.</text>
</comment>
<dbReference type="InterPro" id="IPR036249">
    <property type="entry name" value="Thioredoxin-like_sf"/>
</dbReference>
<proteinExistence type="predicted"/>
<gene>
    <name evidence="2" type="ORF">JZO69_00855</name>
</gene>
<accession>A0ABS3GWQ3</accession>
<dbReference type="SUPFAM" id="SSF52833">
    <property type="entry name" value="Thioredoxin-like"/>
    <property type="match status" value="1"/>
</dbReference>
<protein>
    <submittedName>
        <fullName evidence="2">Thioredoxin family protein</fullName>
    </submittedName>
</protein>
<dbReference type="Pfam" id="PF00085">
    <property type="entry name" value="Thioredoxin"/>
    <property type="match status" value="1"/>
</dbReference>
<evidence type="ECO:0000313" key="3">
    <source>
        <dbReference type="Proteomes" id="UP000664632"/>
    </source>
</evidence>